<feature type="domain" description="Protein kinase" evidence="1">
    <location>
        <begin position="28"/>
        <end position="288"/>
    </location>
</feature>
<dbReference type="InterPro" id="IPR000719">
    <property type="entry name" value="Prot_kinase_dom"/>
</dbReference>
<dbReference type="PRINTS" id="PR00109">
    <property type="entry name" value="TYRKINASE"/>
</dbReference>
<protein>
    <submittedName>
        <fullName evidence="2">Kinase-like protein</fullName>
    </submittedName>
</protein>
<dbReference type="GO" id="GO:0004674">
    <property type="term" value="F:protein serine/threonine kinase activity"/>
    <property type="evidence" value="ECO:0007669"/>
    <property type="project" value="TreeGrafter"/>
</dbReference>
<name>A0A8H4AIE2_GIGMA</name>
<dbReference type="PROSITE" id="PS50011">
    <property type="entry name" value="PROTEIN_KINASE_DOM"/>
    <property type="match status" value="1"/>
</dbReference>
<dbReference type="AlphaFoldDB" id="A0A8H4AIE2"/>
<dbReference type="GO" id="GO:0005524">
    <property type="term" value="F:ATP binding"/>
    <property type="evidence" value="ECO:0007669"/>
    <property type="project" value="InterPro"/>
</dbReference>
<keyword evidence="2" id="KW-0418">Kinase</keyword>
<dbReference type="PANTHER" id="PTHR44329:SF289">
    <property type="entry name" value="SERINE_THREONINE-PROTEIN KINASE VIK"/>
    <property type="match status" value="1"/>
</dbReference>
<evidence type="ECO:0000259" key="1">
    <source>
        <dbReference type="PROSITE" id="PS50011"/>
    </source>
</evidence>
<dbReference type="OrthoDB" id="2449011at2759"/>
<dbReference type="Pfam" id="PF07714">
    <property type="entry name" value="PK_Tyr_Ser-Thr"/>
    <property type="match status" value="1"/>
</dbReference>
<evidence type="ECO:0000313" key="2">
    <source>
        <dbReference type="EMBL" id="KAF0499942.1"/>
    </source>
</evidence>
<dbReference type="SUPFAM" id="SSF56112">
    <property type="entry name" value="Protein kinase-like (PK-like)"/>
    <property type="match status" value="1"/>
</dbReference>
<gene>
    <name evidence="2" type="ORF">F8M41_020377</name>
</gene>
<dbReference type="InterPro" id="IPR011009">
    <property type="entry name" value="Kinase-like_dom_sf"/>
</dbReference>
<keyword evidence="3" id="KW-1185">Reference proteome</keyword>
<dbReference type="EMBL" id="WTPW01000559">
    <property type="protein sequence ID" value="KAF0499942.1"/>
    <property type="molecule type" value="Genomic_DNA"/>
</dbReference>
<dbReference type="Gene3D" id="1.10.510.10">
    <property type="entry name" value="Transferase(Phosphotransferase) domain 1"/>
    <property type="match status" value="1"/>
</dbReference>
<keyword evidence="2" id="KW-0808">Transferase</keyword>
<dbReference type="Proteomes" id="UP000439903">
    <property type="component" value="Unassembled WGS sequence"/>
</dbReference>
<accession>A0A8H4AIE2</accession>
<dbReference type="InterPro" id="IPR001245">
    <property type="entry name" value="Ser-Thr/Tyr_kinase_cat_dom"/>
</dbReference>
<comment type="caution">
    <text evidence="2">The sequence shown here is derived from an EMBL/GenBank/DDBJ whole genome shotgun (WGS) entry which is preliminary data.</text>
</comment>
<organism evidence="2 3">
    <name type="scientific">Gigaspora margarita</name>
    <dbReference type="NCBI Taxonomy" id="4874"/>
    <lineage>
        <taxon>Eukaryota</taxon>
        <taxon>Fungi</taxon>
        <taxon>Fungi incertae sedis</taxon>
        <taxon>Mucoromycota</taxon>
        <taxon>Glomeromycotina</taxon>
        <taxon>Glomeromycetes</taxon>
        <taxon>Diversisporales</taxon>
        <taxon>Gigasporaceae</taxon>
        <taxon>Gigaspora</taxon>
    </lineage>
</organism>
<dbReference type="InterPro" id="IPR051681">
    <property type="entry name" value="Ser/Thr_Kinases-Pseudokinases"/>
</dbReference>
<sequence>MSKSITLQKWFEKTLQEENIINYEYSAYENIEIIEKGGFGIVYSANYYGKKVALKCLRCDEVNKETSKEFIKELKQLHAINFHPNINQFYGITRDLENKFMLVLQFANGGNLKQYLRKKWHDDIFEISFYEIIEISKQITDGLGHLHKNNIVHCDLHSKNILINDGKFLIADFGLSRQIDDTSSLSSSIAKGMPAYLDPHCCCQPGKTPDEKSDIYSLGVIFWELTSGIPPFAYVNGFVILFQTSTGFREQTIPGTPTDYAKLYKKCWNAEPKERPKINKILENLIFISKNETTQLIINRNRKLTPELNEKPSYPSLKTCVYLSDATSVPKTNSECEEVAELILK</sequence>
<proteinExistence type="predicted"/>
<dbReference type="PANTHER" id="PTHR44329">
    <property type="entry name" value="SERINE/THREONINE-PROTEIN KINASE TNNI3K-RELATED"/>
    <property type="match status" value="1"/>
</dbReference>
<evidence type="ECO:0000313" key="3">
    <source>
        <dbReference type="Proteomes" id="UP000439903"/>
    </source>
</evidence>
<reference evidence="2 3" key="1">
    <citation type="journal article" date="2019" name="Environ. Microbiol.">
        <title>At the nexus of three kingdoms: the genome of the mycorrhizal fungus Gigaspora margarita provides insights into plant, endobacterial and fungal interactions.</title>
        <authorList>
            <person name="Venice F."/>
            <person name="Ghignone S."/>
            <person name="Salvioli di Fossalunga A."/>
            <person name="Amselem J."/>
            <person name="Novero M."/>
            <person name="Xianan X."/>
            <person name="Sedzielewska Toro K."/>
            <person name="Morin E."/>
            <person name="Lipzen A."/>
            <person name="Grigoriev I.V."/>
            <person name="Henrissat B."/>
            <person name="Martin F.M."/>
            <person name="Bonfante P."/>
        </authorList>
    </citation>
    <scope>NUCLEOTIDE SEQUENCE [LARGE SCALE GENOMIC DNA]</scope>
    <source>
        <strain evidence="2 3">BEG34</strain>
    </source>
</reference>